<proteinExistence type="predicted"/>
<dbReference type="SUPFAM" id="SSF81901">
    <property type="entry name" value="HCP-like"/>
    <property type="match status" value="1"/>
</dbReference>
<gene>
    <name evidence="1" type="ORF">G7Y89_g14960</name>
</gene>
<keyword evidence="2" id="KW-1185">Reference proteome</keyword>
<dbReference type="AlphaFoldDB" id="A0A8H4VQ23"/>
<evidence type="ECO:0000313" key="2">
    <source>
        <dbReference type="Proteomes" id="UP000566819"/>
    </source>
</evidence>
<sequence length="120" mass="13170">MRFERTGNPNNLAEALRIGQQAADTIPPEHPNLAILLNAQSNLLLCRFEMKGSIEDLDQAIDKIEEAINIIPERNSNSAVYLRNNKADLDKAIRLLGQAVKTSGTGSMLIPSLQNLGHKP</sequence>
<protein>
    <recommendedName>
        <fullName evidence="3">Tetratricopeptide repeat protein</fullName>
    </recommendedName>
</protein>
<dbReference type="OrthoDB" id="9991317at2759"/>
<comment type="caution">
    <text evidence="1">The sequence shown here is derived from an EMBL/GenBank/DDBJ whole genome shotgun (WGS) entry which is preliminary data.</text>
</comment>
<name>A0A8H4VQ23_9HELO</name>
<reference evidence="1 2" key="1">
    <citation type="submission" date="2020-03" db="EMBL/GenBank/DDBJ databases">
        <title>Draft Genome Sequence of Cudoniella acicularis.</title>
        <authorList>
            <person name="Buettner E."/>
            <person name="Kellner H."/>
        </authorList>
    </citation>
    <scope>NUCLEOTIDE SEQUENCE [LARGE SCALE GENOMIC DNA]</scope>
    <source>
        <strain evidence="1 2">DSM 108380</strain>
    </source>
</reference>
<organism evidence="1 2">
    <name type="scientific">Cudoniella acicularis</name>
    <dbReference type="NCBI Taxonomy" id="354080"/>
    <lineage>
        <taxon>Eukaryota</taxon>
        <taxon>Fungi</taxon>
        <taxon>Dikarya</taxon>
        <taxon>Ascomycota</taxon>
        <taxon>Pezizomycotina</taxon>
        <taxon>Leotiomycetes</taxon>
        <taxon>Helotiales</taxon>
        <taxon>Tricladiaceae</taxon>
        <taxon>Cudoniella</taxon>
    </lineage>
</organism>
<dbReference type="InterPro" id="IPR011990">
    <property type="entry name" value="TPR-like_helical_dom_sf"/>
</dbReference>
<accession>A0A8H4VQ23</accession>
<dbReference type="Proteomes" id="UP000566819">
    <property type="component" value="Unassembled WGS sequence"/>
</dbReference>
<dbReference type="EMBL" id="JAAMPI010002132">
    <property type="protein sequence ID" value="KAF4618148.1"/>
    <property type="molecule type" value="Genomic_DNA"/>
</dbReference>
<evidence type="ECO:0008006" key="3">
    <source>
        <dbReference type="Google" id="ProtNLM"/>
    </source>
</evidence>
<dbReference type="Gene3D" id="1.25.40.10">
    <property type="entry name" value="Tetratricopeptide repeat domain"/>
    <property type="match status" value="1"/>
</dbReference>
<evidence type="ECO:0000313" key="1">
    <source>
        <dbReference type="EMBL" id="KAF4618148.1"/>
    </source>
</evidence>